<evidence type="ECO:0000313" key="3">
    <source>
        <dbReference type="Proteomes" id="UP000324222"/>
    </source>
</evidence>
<proteinExistence type="predicted"/>
<comment type="caution">
    <text evidence="2">The sequence shown here is derived from an EMBL/GenBank/DDBJ whole genome shotgun (WGS) entry which is preliminary data.</text>
</comment>
<accession>A0A5B7CRM8</accession>
<dbReference type="AlphaFoldDB" id="A0A5B7CRM8"/>
<organism evidence="2 3">
    <name type="scientific">Portunus trituberculatus</name>
    <name type="common">Swimming crab</name>
    <name type="synonym">Neptunus trituberculatus</name>
    <dbReference type="NCBI Taxonomy" id="210409"/>
    <lineage>
        <taxon>Eukaryota</taxon>
        <taxon>Metazoa</taxon>
        <taxon>Ecdysozoa</taxon>
        <taxon>Arthropoda</taxon>
        <taxon>Crustacea</taxon>
        <taxon>Multicrustacea</taxon>
        <taxon>Malacostraca</taxon>
        <taxon>Eumalacostraca</taxon>
        <taxon>Eucarida</taxon>
        <taxon>Decapoda</taxon>
        <taxon>Pleocyemata</taxon>
        <taxon>Brachyura</taxon>
        <taxon>Eubrachyura</taxon>
        <taxon>Portunoidea</taxon>
        <taxon>Portunidae</taxon>
        <taxon>Portuninae</taxon>
        <taxon>Portunus</taxon>
    </lineage>
</organism>
<gene>
    <name evidence="2" type="ORF">E2C01_004443</name>
</gene>
<keyword evidence="3" id="KW-1185">Reference proteome</keyword>
<name>A0A5B7CRM8_PORTR</name>
<feature type="region of interest" description="Disordered" evidence="1">
    <location>
        <begin position="16"/>
        <end position="60"/>
    </location>
</feature>
<dbReference type="EMBL" id="VSRR010000180">
    <property type="protein sequence ID" value="MPC11768.1"/>
    <property type="molecule type" value="Genomic_DNA"/>
</dbReference>
<reference evidence="2 3" key="1">
    <citation type="submission" date="2019-05" db="EMBL/GenBank/DDBJ databases">
        <title>Another draft genome of Portunus trituberculatus and its Hox gene families provides insights of decapod evolution.</title>
        <authorList>
            <person name="Jeong J.-H."/>
            <person name="Song I."/>
            <person name="Kim S."/>
            <person name="Choi T."/>
            <person name="Kim D."/>
            <person name="Ryu S."/>
            <person name="Kim W."/>
        </authorList>
    </citation>
    <scope>NUCLEOTIDE SEQUENCE [LARGE SCALE GENOMIC DNA]</scope>
    <source>
        <tissue evidence="2">Muscle</tissue>
    </source>
</reference>
<evidence type="ECO:0000256" key="1">
    <source>
        <dbReference type="SAM" id="MobiDB-lite"/>
    </source>
</evidence>
<protein>
    <submittedName>
        <fullName evidence="2">Uncharacterized protein</fullName>
    </submittedName>
</protein>
<sequence length="76" mass="7866">MCESVNLQQAHEATRVMYGADPRQPASLAKAGKGVANNLHTKHPGLTLTPGGGEGGERGMTLLGHSEATRISVTSI</sequence>
<evidence type="ECO:0000313" key="2">
    <source>
        <dbReference type="EMBL" id="MPC11768.1"/>
    </source>
</evidence>
<dbReference type="Proteomes" id="UP000324222">
    <property type="component" value="Unassembled WGS sequence"/>
</dbReference>